<dbReference type="OrthoDB" id="10605227at2759"/>
<feature type="compositionally biased region" description="Polar residues" evidence="1">
    <location>
        <begin position="101"/>
        <end position="126"/>
    </location>
</feature>
<dbReference type="Proteomes" id="UP000298030">
    <property type="component" value="Unassembled WGS sequence"/>
</dbReference>
<feature type="region of interest" description="Disordered" evidence="1">
    <location>
        <begin position="1"/>
        <end position="347"/>
    </location>
</feature>
<feature type="compositionally biased region" description="Polar residues" evidence="1">
    <location>
        <begin position="188"/>
        <end position="222"/>
    </location>
</feature>
<protein>
    <submittedName>
        <fullName evidence="2">Uncharacterized protein</fullName>
    </submittedName>
</protein>
<dbReference type="STRING" id="71717.A0A4Y7T5S9"/>
<keyword evidence="3" id="KW-1185">Reference proteome</keyword>
<comment type="caution">
    <text evidence="2">The sequence shown here is derived from an EMBL/GenBank/DDBJ whole genome shotgun (WGS) entry which is preliminary data.</text>
</comment>
<accession>A0A4Y7T5S9</accession>
<gene>
    <name evidence="2" type="ORF">FA13DRAFT_647631</name>
</gene>
<feature type="compositionally biased region" description="Polar residues" evidence="1">
    <location>
        <begin position="392"/>
        <end position="424"/>
    </location>
</feature>
<sequence length="622" mass="66204">MAPMASPPQVRRDPPRAASATIAAAMQQRHPSISSVVASTSQNPYQGSRNQRAASGPPTGKTRAPPLSKNRNIPSSLDDDSDDLDGFDSSDDDNLDIFYTPAQSPRTSMASSSIAFPSRRNTSPRQATRRSLRMSHASSGIVVAPGISASNSGSSIKPSPSHVNGKEASTTTTTAPSKAPAPMPLVTPTHQQPNPASNGSTANRRPTLGSPAQPQASGKATTQPQQQQQVHRKPAESSPVPRPPSTSNQKPPQPSSSSSVQTRTPTNAAARRISQETPTKTASTPIRSSRGSFSPDSSFNSSPASTANAGATGASTSSSRSQRTPTIPKRAIPPAPSDRSSGLSLTSTTLENHSDVFSITNSELISQSVSHSTVMTSPVQSSSSGVARKPSPLSSAAESRASTVRSNSLRSTRTPISTSRNISAKPSAPKSNGAPVRNYSYTDDDWRKETESLVDSLVSNRQSLVDSAAVAQAYLDKEATEEKYAPSPVKRRGSVKRDEHGRNLSIGHPAEIDERRQGHPWFPAADTPGRCEGQGEREGETQQAEEEEDRGICGSERGGLLHCEAWHANASPIASSRAHQRCRPWDWLGHHKEATHRLPRHPSFRRNRRAGMASLMLLNQAS</sequence>
<evidence type="ECO:0000313" key="2">
    <source>
        <dbReference type="EMBL" id="TEB29523.1"/>
    </source>
</evidence>
<feature type="compositionally biased region" description="Polar residues" evidence="1">
    <location>
        <begin position="367"/>
        <end position="385"/>
    </location>
</feature>
<feature type="compositionally biased region" description="Low complexity" evidence="1">
    <location>
        <begin position="245"/>
        <end position="266"/>
    </location>
</feature>
<feature type="compositionally biased region" description="Low complexity" evidence="1">
    <location>
        <begin position="168"/>
        <end position="178"/>
    </location>
</feature>
<feature type="region of interest" description="Disordered" evidence="1">
    <location>
        <begin position="367"/>
        <end position="443"/>
    </location>
</feature>
<proteinExistence type="predicted"/>
<name>A0A4Y7T5S9_COPMI</name>
<feature type="compositionally biased region" description="Low complexity" evidence="1">
    <location>
        <begin position="144"/>
        <end position="161"/>
    </location>
</feature>
<evidence type="ECO:0000256" key="1">
    <source>
        <dbReference type="SAM" id="MobiDB-lite"/>
    </source>
</evidence>
<evidence type="ECO:0000313" key="3">
    <source>
        <dbReference type="Proteomes" id="UP000298030"/>
    </source>
</evidence>
<feature type="compositionally biased region" description="Low complexity" evidence="1">
    <location>
        <begin position="287"/>
        <end position="326"/>
    </location>
</feature>
<reference evidence="2 3" key="1">
    <citation type="journal article" date="2019" name="Nat. Ecol. Evol.">
        <title>Megaphylogeny resolves global patterns of mushroom evolution.</title>
        <authorList>
            <person name="Varga T."/>
            <person name="Krizsan K."/>
            <person name="Foldi C."/>
            <person name="Dima B."/>
            <person name="Sanchez-Garcia M."/>
            <person name="Sanchez-Ramirez S."/>
            <person name="Szollosi G.J."/>
            <person name="Szarkandi J.G."/>
            <person name="Papp V."/>
            <person name="Albert L."/>
            <person name="Andreopoulos W."/>
            <person name="Angelini C."/>
            <person name="Antonin V."/>
            <person name="Barry K.W."/>
            <person name="Bougher N.L."/>
            <person name="Buchanan P."/>
            <person name="Buyck B."/>
            <person name="Bense V."/>
            <person name="Catcheside P."/>
            <person name="Chovatia M."/>
            <person name="Cooper J."/>
            <person name="Damon W."/>
            <person name="Desjardin D."/>
            <person name="Finy P."/>
            <person name="Geml J."/>
            <person name="Haridas S."/>
            <person name="Hughes K."/>
            <person name="Justo A."/>
            <person name="Karasinski D."/>
            <person name="Kautmanova I."/>
            <person name="Kiss B."/>
            <person name="Kocsube S."/>
            <person name="Kotiranta H."/>
            <person name="LaButti K.M."/>
            <person name="Lechner B.E."/>
            <person name="Liimatainen K."/>
            <person name="Lipzen A."/>
            <person name="Lukacs Z."/>
            <person name="Mihaltcheva S."/>
            <person name="Morgado L.N."/>
            <person name="Niskanen T."/>
            <person name="Noordeloos M.E."/>
            <person name="Ohm R.A."/>
            <person name="Ortiz-Santana B."/>
            <person name="Ovrebo C."/>
            <person name="Racz N."/>
            <person name="Riley R."/>
            <person name="Savchenko A."/>
            <person name="Shiryaev A."/>
            <person name="Soop K."/>
            <person name="Spirin V."/>
            <person name="Szebenyi C."/>
            <person name="Tomsovsky M."/>
            <person name="Tulloss R.E."/>
            <person name="Uehling J."/>
            <person name="Grigoriev I.V."/>
            <person name="Vagvolgyi C."/>
            <person name="Papp T."/>
            <person name="Martin F.M."/>
            <person name="Miettinen O."/>
            <person name="Hibbett D.S."/>
            <person name="Nagy L.G."/>
        </authorList>
    </citation>
    <scope>NUCLEOTIDE SEQUENCE [LARGE SCALE GENOMIC DNA]</scope>
    <source>
        <strain evidence="2 3">FP101781</strain>
    </source>
</reference>
<dbReference type="EMBL" id="QPFP01000027">
    <property type="protein sequence ID" value="TEB29523.1"/>
    <property type="molecule type" value="Genomic_DNA"/>
</dbReference>
<feature type="compositionally biased region" description="Polar residues" evidence="1">
    <location>
        <begin position="29"/>
        <end position="53"/>
    </location>
</feature>
<dbReference type="AlphaFoldDB" id="A0A4Y7T5S9"/>
<feature type="compositionally biased region" description="Polar residues" evidence="1">
    <location>
        <begin position="275"/>
        <end position="286"/>
    </location>
</feature>
<feature type="compositionally biased region" description="Acidic residues" evidence="1">
    <location>
        <begin position="77"/>
        <end position="95"/>
    </location>
</feature>
<feature type="region of interest" description="Disordered" evidence="1">
    <location>
        <begin position="480"/>
        <end position="553"/>
    </location>
</feature>
<organism evidence="2 3">
    <name type="scientific">Coprinellus micaceus</name>
    <name type="common">Glistening ink-cap mushroom</name>
    <name type="synonym">Coprinus micaceus</name>
    <dbReference type="NCBI Taxonomy" id="71717"/>
    <lineage>
        <taxon>Eukaryota</taxon>
        <taxon>Fungi</taxon>
        <taxon>Dikarya</taxon>
        <taxon>Basidiomycota</taxon>
        <taxon>Agaricomycotina</taxon>
        <taxon>Agaricomycetes</taxon>
        <taxon>Agaricomycetidae</taxon>
        <taxon>Agaricales</taxon>
        <taxon>Agaricineae</taxon>
        <taxon>Psathyrellaceae</taxon>
        <taxon>Coprinellus</taxon>
    </lineage>
</organism>